<dbReference type="PATRIC" id="fig|106592.7.peg.6749"/>
<reference evidence="3" key="1">
    <citation type="submission" date="2015-07" db="EMBL/GenBank/DDBJ databases">
        <title>Whole genome sequence of an Ensifer adhaerens strain isolated from a cave pool in the Wind Cave National Park.</title>
        <authorList>
            <person name="Eng W.W.H."/>
            <person name="Gan H.M."/>
            <person name="Barton H.A."/>
            <person name="Savka M.A."/>
        </authorList>
    </citation>
    <scope>NUCLEOTIDE SEQUENCE [LARGE SCALE GENOMIC DNA]</scope>
    <source>
        <strain evidence="3">SD006</strain>
    </source>
</reference>
<dbReference type="Proteomes" id="UP000037425">
    <property type="component" value="Unassembled WGS sequence"/>
</dbReference>
<sequence>MSFSVSFIPEIRLAGNILSDHRRGGQSTGRGNGNACNRRFSPPGQASPARHFGRKSCEQATIG</sequence>
<evidence type="ECO:0000313" key="2">
    <source>
        <dbReference type="EMBL" id="KOF18924.1"/>
    </source>
</evidence>
<proteinExistence type="predicted"/>
<evidence type="ECO:0000256" key="1">
    <source>
        <dbReference type="SAM" id="MobiDB-lite"/>
    </source>
</evidence>
<comment type="caution">
    <text evidence="2">The sequence shown here is derived from an EMBL/GenBank/DDBJ whole genome shotgun (WGS) entry which is preliminary data.</text>
</comment>
<dbReference type="EMBL" id="LGAP01000006">
    <property type="protein sequence ID" value="KOF18924.1"/>
    <property type="molecule type" value="Genomic_DNA"/>
</dbReference>
<organism evidence="2 3">
    <name type="scientific">Ensifer adhaerens</name>
    <name type="common">Sinorhizobium morelense</name>
    <dbReference type="NCBI Taxonomy" id="106592"/>
    <lineage>
        <taxon>Bacteria</taxon>
        <taxon>Pseudomonadati</taxon>
        <taxon>Pseudomonadota</taxon>
        <taxon>Alphaproteobacteria</taxon>
        <taxon>Hyphomicrobiales</taxon>
        <taxon>Rhizobiaceae</taxon>
        <taxon>Sinorhizobium/Ensifer group</taxon>
        <taxon>Ensifer</taxon>
    </lineage>
</organism>
<name>A0A0L8BWP2_ENSAD</name>
<feature type="region of interest" description="Disordered" evidence="1">
    <location>
        <begin position="19"/>
        <end position="63"/>
    </location>
</feature>
<protein>
    <submittedName>
        <fullName evidence="2">Uncharacterized protein</fullName>
    </submittedName>
</protein>
<gene>
    <name evidence="2" type="ORF">AC244_13125</name>
</gene>
<dbReference type="AlphaFoldDB" id="A0A0L8BWP2"/>
<evidence type="ECO:0000313" key="3">
    <source>
        <dbReference type="Proteomes" id="UP000037425"/>
    </source>
</evidence>
<accession>A0A0L8BWP2</accession>